<reference evidence="1" key="1">
    <citation type="submission" date="2022-09" db="EMBL/GenBank/DDBJ databases">
        <title>Intensive care unit water sources are persistently colonized with multi-drug resistant bacteria and are the site of extensive horizontal gene transfer of antibiotic resistance genes.</title>
        <authorList>
            <person name="Diorio-Toth L."/>
        </authorList>
    </citation>
    <scope>NUCLEOTIDE SEQUENCE</scope>
    <source>
        <strain evidence="1">GD03711</strain>
    </source>
</reference>
<protein>
    <submittedName>
        <fullName evidence="1">Uncharacterized protein</fullName>
    </submittedName>
</protein>
<gene>
    <name evidence="1" type="ORF">N5E88_24885</name>
</gene>
<accession>A0AA42R6W9</accession>
<comment type="caution">
    <text evidence="1">The sequence shown here is derived from an EMBL/GenBank/DDBJ whole genome shotgun (WGS) entry which is preliminary data.</text>
</comment>
<organism evidence="1 2">
    <name type="scientific">Enterobacter cloacae</name>
    <dbReference type="NCBI Taxonomy" id="550"/>
    <lineage>
        <taxon>Bacteria</taxon>
        <taxon>Pseudomonadati</taxon>
        <taxon>Pseudomonadota</taxon>
        <taxon>Gammaproteobacteria</taxon>
        <taxon>Enterobacterales</taxon>
        <taxon>Enterobacteriaceae</taxon>
        <taxon>Enterobacter</taxon>
        <taxon>Enterobacter cloacae complex</taxon>
    </lineage>
</organism>
<sequence>MSLKTNESTQKKKKSLRDLFGDNLTETGKADLERAGELAAQDLARVIFSEKFVSTETEIDSGSVHTPGSESIESGAYWSSHMPSPYSSREVGYNLAMQWGAAPVTLSTDIKDAKYFKGKALNSEQMKAVIDSMVRNMNELANRESFLIASEHSEGFHSVTGLKQSTLKVSGLDGEEYVTFLPMKLKEDRMRLLPQTSRLRRRQLAHKVK</sequence>
<dbReference type="EMBL" id="JAOCIY010000137">
    <property type="protein sequence ID" value="MDH1482697.1"/>
    <property type="molecule type" value="Genomic_DNA"/>
</dbReference>
<dbReference type="RefSeq" id="WP_213382983.1">
    <property type="nucleotide sequence ID" value="NZ_CP104838.1"/>
</dbReference>
<evidence type="ECO:0000313" key="1">
    <source>
        <dbReference type="EMBL" id="MDH1482697.1"/>
    </source>
</evidence>
<dbReference type="AlphaFoldDB" id="A0AA42R6W9"/>
<dbReference type="Proteomes" id="UP001161707">
    <property type="component" value="Unassembled WGS sequence"/>
</dbReference>
<name>A0AA42R6W9_ENTCL</name>
<proteinExistence type="predicted"/>
<evidence type="ECO:0000313" key="2">
    <source>
        <dbReference type="Proteomes" id="UP001161707"/>
    </source>
</evidence>